<keyword evidence="2" id="KW-1185">Reference proteome</keyword>
<evidence type="ECO:0008006" key="3">
    <source>
        <dbReference type="Google" id="ProtNLM"/>
    </source>
</evidence>
<protein>
    <recommendedName>
        <fullName evidence="3">GIY-YIG nuclease family protein</fullName>
    </recommendedName>
</protein>
<dbReference type="EMBL" id="JBEPLU010000001">
    <property type="protein sequence ID" value="MET3525152.1"/>
    <property type="molecule type" value="Genomic_DNA"/>
</dbReference>
<dbReference type="InterPro" id="IPR035901">
    <property type="entry name" value="GIY-YIG_endonuc_sf"/>
</dbReference>
<organism evidence="1 2">
    <name type="scientific">Phenylobacterium koreense</name>
    <dbReference type="NCBI Taxonomy" id="266125"/>
    <lineage>
        <taxon>Bacteria</taxon>
        <taxon>Pseudomonadati</taxon>
        <taxon>Pseudomonadota</taxon>
        <taxon>Alphaproteobacteria</taxon>
        <taxon>Caulobacterales</taxon>
        <taxon>Caulobacteraceae</taxon>
        <taxon>Phenylobacterium</taxon>
    </lineage>
</organism>
<reference evidence="1 2" key="1">
    <citation type="submission" date="2024-06" db="EMBL/GenBank/DDBJ databases">
        <title>Genomic Encyclopedia of Type Strains, Phase IV (KMG-IV): sequencing the most valuable type-strain genomes for metagenomic binning, comparative biology and taxonomic classification.</title>
        <authorList>
            <person name="Goeker M."/>
        </authorList>
    </citation>
    <scope>NUCLEOTIDE SEQUENCE [LARGE SCALE GENOMIC DNA]</scope>
    <source>
        <strain evidence="1 2">DSM 17809</strain>
    </source>
</reference>
<comment type="caution">
    <text evidence="1">The sequence shown here is derived from an EMBL/GenBank/DDBJ whole genome shotgun (WGS) entry which is preliminary data.</text>
</comment>
<name>A0ABV2EEC4_9CAUL</name>
<evidence type="ECO:0000313" key="1">
    <source>
        <dbReference type="EMBL" id="MET3525152.1"/>
    </source>
</evidence>
<sequence>MDKTSRREAIRQYKERKVPVGIFAIRCRPTAEAWVGASRNLDGQRNSSFFSLRLGSHRNRDMQAAWKAHGGEEAFEFSILELLEDEDLGPLGRDSWLKERERHWLAQLGARSAV</sequence>
<dbReference type="Gene3D" id="3.40.1440.10">
    <property type="entry name" value="GIY-YIG endonuclease"/>
    <property type="match status" value="1"/>
</dbReference>
<dbReference type="CDD" id="cd10451">
    <property type="entry name" value="GIY-YIG_LuxR_like"/>
    <property type="match status" value="1"/>
</dbReference>
<dbReference type="Proteomes" id="UP001549110">
    <property type="component" value="Unassembled WGS sequence"/>
</dbReference>
<evidence type="ECO:0000313" key="2">
    <source>
        <dbReference type="Proteomes" id="UP001549110"/>
    </source>
</evidence>
<gene>
    <name evidence="1" type="ORF">ABID41_000247</name>
</gene>
<dbReference type="RefSeq" id="WP_331932149.1">
    <property type="nucleotide sequence ID" value="NZ_JBEPLU010000001.1"/>
</dbReference>
<accession>A0ABV2EEC4</accession>
<dbReference type="SUPFAM" id="SSF82771">
    <property type="entry name" value="GIY-YIG endonuclease"/>
    <property type="match status" value="1"/>
</dbReference>
<proteinExistence type="predicted"/>